<protein>
    <recommendedName>
        <fullName evidence="1">F-box domain-containing protein</fullName>
    </recommendedName>
</protein>
<dbReference type="PANTHER" id="PTHR31672:SF13">
    <property type="entry name" value="F-BOX PROTEIN CPR30-LIKE"/>
    <property type="match status" value="1"/>
</dbReference>
<dbReference type="EMBL" id="LRBV02000007">
    <property type="status" value="NOT_ANNOTATED_CDS"/>
    <property type="molecule type" value="Genomic_DNA"/>
</dbReference>
<accession>A0A7N2R7C1</accession>
<dbReference type="AlphaFoldDB" id="A0A7N2R7C1"/>
<dbReference type="Gene3D" id="1.20.1280.50">
    <property type="match status" value="1"/>
</dbReference>
<dbReference type="InterPro" id="IPR001810">
    <property type="entry name" value="F-box_dom"/>
</dbReference>
<feature type="domain" description="F-box" evidence="1">
    <location>
        <begin position="13"/>
        <end position="53"/>
    </location>
</feature>
<dbReference type="InterPro" id="IPR006527">
    <property type="entry name" value="F-box-assoc_dom_typ1"/>
</dbReference>
<dbReference type="PANTHER" id="PTHR31672">
    <property type="entry name" value="BNACNNG10540D PROTEIN"/>
    <property type="match status" value="1"/>
</dbReference>
<dbReference type="SUPFAM" id="SSF81383">
    <property type="entry name" value="F-box domain"/>
    <property type="match status" value="1"/>
</dbReference>
<organism evidence="2 3">
    <name type="scientific">Quercus lobata</name>
    <name type="common">Valley oak</name>
    <dbReference type="NCBI Taxonomy" id="97700"/>
    <lineage>
        <taxon>Eukaryota</taxon>
        <taxon>Viridiplantae</taxon>
        <taxon>Streptophyta</taxon>
        <taxon>Embryophyta</taxon>
        <taxon>Tracheophyta</taxon>
        <taxon>Spermatophyta</taxon>
        <taxon>Magnoliopsida</taxon>
        <taxon>eudicotyledons</taxon>
        <taxon>Gunneridae</taxon>
        <taxon>Pentapetalae</taxon>
        <taxon>rosids</taxon>
        <taxon>fabids</taxon>
        <taxon>Fagales</taxon>
        <taxon>Fagaceae</taxon>
        <taxon>Quercus</taxon>
    </lineage>
</organism>
<evidence type="ECO:0000313" key="2">
    <source>
        <dbReference type="EnsemblPlants" id="QL07p003485:mrna"/>
    </source>
</evidence>
<dbReference type="OMA" id="NEDEPHF"/>
<dbReference type="InParanoid" id="A0A7N2R7C1"/>
<evidence type="ECO:0000259" key="1">
    <source>
        <dbReference type="SMART" id="SM00256"/>
    </source>
</evidence>
<reference evidence="2" key="2">
    <citation type="submission" date="2021-01" db="UniProtKB">
        <authorList>
            <consortium name="EnsemblPlants"/>
        </authorList>
    </citation>
    <scope>IDENTIFICATION</scope>
</reference>
<name>A0A7N2R7C1_QUELO</name>
<keyword evidence="3" id="KW-1185">Reference proteome</keyword>
<evidence type="ECO:0000313" key="3">
    <source>
        <dbReference type="Proteomes" id="UP000594261"/>
    </source>
</evidence>
<dbReference type="EnsemblPlants" id="QL07p003485:mrna">
    <property type="protein sequence ID" value="QL07p003485:mrna"/>
    <property type="gene ID" value="QL07p003485"/>
</dbReference>
<dbReference type="Gramene" id="QL07p003485:mrna">
    <property type="protein sequence ID" value="QL07p003485:mrna"/>
    <property type="gene ID" value="QL07p003485"/>
</dbReference>
<dbReference type="SMART" id="SM00256">
    <property type="entry name" value="FBOX"/>
    <property type="match status" value="1"/>
</dbReference>
<dbReference type="InterPro" id="IPR050796">
    <property type="entry name" value="SCF_F-box_component"/>
</dbReference>
<dbReference type="FunCoup" id="A0A7N2R7C1">
    <property type="interactions" value="1138"/>
</dbReference>
<reference evidence="2 3" key="1">
    <citation type="journal article" date="2016" name="G3 (Bethesda)">
        <title>First Draft Assembly and Annotation of the Genome of a California Endemic Oak Quercus lobata Nee (Fagaceae).</title>
        <authorList>
            <person name="Sork V.L."/>
            <person name="Fitz-Gibbon S.T."/>
            <person name="Puiu D."/>
            <person name="Crepeau M."/>
            <person name="Gugger P.F."/>
            <person name="Sherman R."/>
            <person name="Stevens K."/>
            <person name="Langley C.H."/>
            <person name="Pellegrini M."/>
            <person name="Salzberg S.L."/>
        </authorList>
    </citation>
    <scope>NUCLEOTIDE SEQUENCE [LARGE SCALE GENOMIC DNA]</scope>
    <source>
        <strain evidence="2 3">cv. SW786</strain>
    </source>
</reference>
<dbReference type="Proteomes" id="UP000594261">
    <property type="component" value="Chromosome 7"/>
</dbReference>
<dbReference type="InterPro" id="IPR036047">
    <property type="entry name" value="F-box-like_dom_sf"/>
</dbReference>
<sequence>MSDNNKLIQWESLPIEIAIDIFLRLPIKSIIICTSVSKSWKSQIQNPTFISTHLHHSHNKNKNLLLFSLYSHTHKESYALQNEDEPHFTQHSSLITLSMFHSFSLQTEHSVWWGFAQPEVEVYSLSTVEWRTVVTGLALICAARRCESQAFVNGAMHWVACRVHDDGFQRFVLVFDLGDEVFREILLPPELPDTCELPFISGIRKNGDVVFILRESKEFKDLRIIGYENTFVHSFVESLVLLDKAANSAVIY</sequence>
<proteinExistence type="predicted"/>
<dbReference type="Pfam" id="PF07734">
    <property type="entry name" value="FBA_1"/>
    <property type="match status" value="1"/>
</dbReference>